<dbReference type="InterPro" id="IPR034139">
    <property type="entry name" value="TOPRIM_OLD"/>
</dbReference>
<protein>
    <submittedName>
        <fullName evidence="4">AAA family ATPase</fullName>
    </submittedName>
</protein>
<dbReference type="GO" id="GO:0016887">
    <property type="term" value="F:ATP hydrolysis activity"/>
    <property type="evidence" value="ECO:0007669"/>
    <property type="project" value="InterPro"/>
</dbReference>
<dbReference type="Pfam" id="PF13476">
    <property type="entry name" value="AAA_23"/>
    <property type="match status" value="1"/>
</dbReference>
<feature type="domain" description="OLD protein-like TOPRIM" evidence="3">
    <location>
        <begin position="403"/>
        <end position="475"/>
    </location>
</feature>
<dbReference type="InterPro" id="IPR038729">
    <property type="entry name" value="Rad50/SbcC_AAA"/>
</dbReference>
<dbReference type="SUPFAM" id="SSF52540">
    <property type="entry name" value="P-loop containing nucleoside triphosphate hydrolases"/>
    <property type="match status" value="1"/>
</dbReference>
<evidence type="ECO:0000259" key="3">
    <source>
        <dbReference type="Pfam" id="PF20469"/>
    </source>
</evidence>
<proteinExistence type="predicted"/>
<dbReference type="Pfam" id="PF13175">
    <property type="entry name" value="AAA_15"/>
    <property type="match status" value="1"/>
</dbReference>
<feature type="domain" description="Rad50/SbcC-type AAA" evidence="2">
    <location>
        <begin position="5"/>
        <end position="57"/>
    </location>
</feature>
<evidence type="ECO:0000259" key="2">
    <source>
        <dbReference type="Pfam" id="PF13476"/>
    </source>
</evidence>
<evidence type="ECO:0000313" key="5">
    <source>
        <dbReference type="Proteomes" id="UP001162318"/>
    </source>
</evidence>
<evidence type="ECO:0000313" key="4">
    <source>
        <dbReference type="EMBL" id="MDH2135070.1"/>
    </source>
</evidence>
<dbReference type="Proteomes" id="UP001162318">
    <property type="component" value="Unassembled WGS sequence"/>
</dbReference>
<reference evidence="4" key="1">
    <citation type="submission" date="2022-09" db="EMBL/GenBank/DDBJ databases">
        <title>Intensive care unit water sources are persistently colonized with multi-drug resistant bacteria and are the site of extensive horizontal gene transfer of antibiotic resistance genes.</title>
        <authorList>
            <person name="Diorio-Toth L."/>
        </authorList>
    </citation>
    <scope>NUCLEOTIDE SEQUENCE</scope>
    <source>
        <strain evidence="4">GD03659</strain>
    </source>
</reference>
<gene>
    <name evidence="4" type="ORF">N5J77_28490</name>
</gene>
<accession>A0AA42X100</accession>
<dbReference type="InterPro" id="IPR027417">
    <property type="entry name" value="P-loop_NTPase"/>
</dbReference>
<dbReference type="Gene3D" id="3.40.50.300">
    <property type="entry name" value="P-loop containing nucleotide triphosphate hydrolases"/>
    <property type="match status" value="2"/>
</dbReference>
<name>A0AA42X100_SPHYA</name>
<dbReference type="PANTHER" id="PTHR43581:SF4">
    <property type="entry name" value="ATP_GTP PHOSPHATASE"/>
    <property type="match status" value="1"/>
</dbReference>
<dbReference type="AlphaFoldDB" id="A0AA42X100"/>
<dbReference type="Pfam" id="PF20469">
    <property type="entry name" value="OLD-like_TOPRIM"/>
    <property type="match status" value="1"/>
</dbReference>
<evidence type="ECO:0000259" key="1">
    <source>
        <dbReference type="Pfam" id="PF13175"/>
    </source>
</evidence>
<dbReference type="EMBL" id="JAOCKX010000085">
    <property type="protein sequence ID" value="MDH2135070.1"/>
    <property type="molecule type" value="Genomic_DNA"/>
</dbReference>
<feature type="domain" description="Endonuclease GajA/Old nuclease/RecF-like AAA" evidence="1">
    <location>
        <begin position="283"/>
        <end position="357"/>
    </location>
</feature>
<dbReference type="PANTHER" id="PTHR43581">
    <property type="entry name" value="ATP/GTP PHOSPHATASE"/>
    <property type="match status" value="1"/>
</dbReference>
<dbReference type="InterPro" id="IPR041685">
    <property type="entry name" value="AAA_GajA/Old/RecF-like"/>
</dbReference>
<organism evidence="4 5">
    <name type="scientific">Sphingobium yanoikuyae</name>
    <name type="common">Sphingomonas yanoikuyae</name>
    <dbReference type="NCBI Taxonomy" id="13690"/>
    <lineage>
        <taxon>Bacteria</taxon>
        <taxon>Pseudomonadati</taxon>
        <taxon>Pseudomonadota</taxon>
        <taxon>Alphaproteobacteria</taxon>
        <taxon>Sphingomonadales</taxon>
        <taxon>Sphingomonadaceae</taxon>
        <taxon>Sphingobium</taxon>
    </lineage>
</organism>
<sequence>MRLAEIQIENFRTFGEGDAAFRLILPAGIAALVGENDSGKTAIVDAIRLVLGTRGQDYFRVGEADFHQPPDGGGARNEIRILLRFDALSAGDRGAFLEHLTYLDGKAHLFLHWKAVAGSRGPSRRFTTVECRSGATGGGPALEAAARALLCATYLRPLRDADQALSAGRGSRLAQILQQTEEIESVGEDFDPAAFPEDPATLSVLGIGDFANELLERQAGIGNARARLNDDYLAKLSFEGDTLKGAISVSGARGDKSARLRQLLEKLELDLRDDGVVDPPPGRGLGSNNLLFMASELLLLSQENEGYPALLIEEPEAHLHPQRQHLLINFLKQKAIVDRGAEHGLQVLMTTHSPSLASSLKLENLVLVRNGRAFPMGPEHTLLAPDDYAFLERFLDATKANLFFARGVIIVEGDAENILLPTLARLIGRDLARHGVSVVNVGGTGLGRYGRIFQRRAADEQGLLNVPVACMTDMDVMPDCAPAILDLTAPDGLVPTKSNRRWRKKDDFDGDGLEKQRASIAARANGQSVRTFVADEWTLEYDLAHFGLAREVWIAADLAIADERIHAGRVTIADVLRTSIRNFRDLSDLAPESRSTSVYAKYRGGASKAIAAQYLAALLDRAADRGRLPPATLREFLPPYVRATIDYATGNAGDAPA</sequence>
<dbReference type="GO" id="GO:0006302">
    <property type="term" value="P:double-strand break repair"/>
    <property type="evidence" value="ECO:0007669"/>
    <property type="project" value="InterPro"/>
</dbReference>
<dbReference type="RefSeq" id="WP_279731345.1">
    <property type="nucleotide sequence ID" value="NZ_JAOCKX010000085.1"/>
</dbReference>
<dbReference type="CDD" id="cd01026">
    <property type="entry name" value="TOPRIM_OLD"/>
    <property type="match status" value="1"/>
</dbReference>
<dbReference type="InterPro" id="IPR051396">
    <property type="entry name" value="Bact_Antivir_Def_Nuclease"/>
</dbReference>
<comment type="caution">
    <text evidence="4">The sequence shown here is derived from an EMBL/GenBank/DDBJ whole genome shotgun (WGS) entry which is preliminary data.</text>
</comment>